<accession>L1JCJ7</accession>
<dbReference type="EnsemblProtists" id="EKX45800">
    <property type="protein sequence ID" value="EKX45800"/>
    <property type="gene ID" value="GUITHDRAFT_108251"/>
</dbReference>
<feature type="region of interest" description="Disordered" evidence="1">
    <location>
        <begin position="227"/>
        <end position="246"/>
    </location>
</feature>
<gene>
    <name evidence="2" type="ORF">GUITHDRAFT_108251</name>
</gene>
<evidence type="ECO:0000313" key="2">
    <source>
        <dbReference type="EMBL" id="EKX45800.1"/>
    </source>
</evidence>
<dbReference type="Proteomes" id="UP000011087">
    <property type="component" value="Unassembled WGS sequence"/>
</dbReference>
<dbReference type="EMBL" id="JH992997">
    <property type="protein sequence ID" value="EKX45800.1"/>
    <property type="molecule type" value="Genomic_DNA"/>
</dbReference>
<feature type="compositionally biased region" description="Basic and acidic residues" evidence="1">
    <location>
        <begin position="233"/>
        <end position="246"/>
    </location>
</feature>
<dbReference type="PaxDb" id="55529-EKX45800"/>
<feature type="compositionally biased region" description="Basic and acidic residues" evidence="1">
    <location>
        <begin position="136"/>
        <end position="148"/>
    </location>
</feature>
<dbReference type="RefSeq" id="XP_005832780.1">
    <property type="nucleotide sequence ID" value="XM_005832723.1"/>
</dbReference>
<dbReference type="AlphaFoldDB" id="L1JCJ7"/>
<protein>
    <submittedName>
        <fullName evidence="2 3">Uncharacterized protein</fullName>
    </submittedName>
</protein>
<dbReference type="HOGENOM" id="CLU_817480_0_0_1"/>
<name>L1JCJ7_GUITC</name>
<reference evidence="2 4" key="1">
    <citation type="journal article" date="2012" name="Nature">
        <title>Algal genomes reveal evolutionary mosaicism and the fate of nucleomorphs.</title>
        <authorList>
            <consortium name="DOE Joint Genome Institute"/>
            <person name="Curtis B.A."/>
            <person name="Tanifuji G."/>
            <person name="Burki F."/>
            <person name="Gruber A."/>
            <person name="Irimia M."/>
            <person name="Maruyama S."/>
            <person name="Arias M.C."/>
            <person name="Ball S.G."/>
            <person name="Gile G.H."/>
            <person name="Hirakawa Y."/>
            <person name="Hopkins J.F."/>
            <person name="Kuo A."/>
            <person name="Rensing S.A."/>
            <person name="Schmutz J."/>
            <person name="Symeonidi A."/>
            <person name="Elias M."/>
            <person name="Eveleigh R.J."/>
            <person name="Herman E.K."/>
            <person name="Klute M.J."/>
            <person name="Nakayama T."/>
            <person name="Obornik M."/>
            <person name="Reyes-Prieto A."/>
            <person name="Armbrust E.V."/>
            <person name="Aves S.J."/>
            <person name="Beiko R.G."/>
            <person name="Coutinho P."/>
            <person name="Dacks J.B."/>
            <person name="Durnford D.G."/>
            <person name="Fast N.M."/>
            <person name="Green B.R."/>
            <person name="Grisdale C.J."/>
            <person name="Hempel F."/>
            <person name="Henrissat B."/>
            <person name="Hoppner M.P."/>
            <person name="Ishida K."/>
            <person name="Kim E."/>
            <person name="Koreny L."/>
            <person name="Kroth P.G."/>
            <person name="Liu Y."/>
            <person name="Malik S.B."/>
            <person name="Maier U.G."/>
            <person name="McRose D."/>
            <person name="Mock T."/>
            <person name="Neilson J.A."/>
            <person name="Onodera N.T."/>
            <person name="Poole A.M."/>
            <person name="Pritham E.J."/>
            <person name="Richards T.A."/>
            <person name="Rocap G."/>
            <person name="Roy S.W."/>
            <person name="Sarai C."/>
            <person name="Schaack S."/>
            <person name="Shirato S."/>
            <person name="Slamovits C.H."/>
            <person name="Spencer D.F."/>
            <person name="Suzuki S."/>
            <person name="Worden A.Z."/>
            <person name="Zauner S."/>
            <person name="Barry K."/>
            <person name="Bell C."/>
            <person name="Bharti A.K."/>
            <person name="Crow J.A."/>
            <person name="Grimwood J."/>
            <person name="Kramer R."/>
            <person name="Lindquist E."/>
            <person name="Lucas S."/>
            <person name="Salamov A."/>
            <person name="McFadden G.I."/>
            <person name="Lane C.E."/>
            <person name="Keeling P.J."/>
            <person name="Gray M.W."/>
            <person name="Grigoriev I.V."/>
            <person name="Archibald J.M."/>
        </authorList>
    </citation>
    <scope>NUCLEOTIDE SEQUENCE</scope>
    <source>
        <strain evidence="2 4">CCMP2712</strain>
    </source>
</reference>
<evidence type="ECO:0000256" key="1">
    <source>
        <dbReference type="SAM" id="MobiDB-lite"/>
    </source>
</evidence>
<proteinExistence type="predicted"/>
<evidence type="ECO:0000313" key="4">
    <source>
        <dbReference type="Proteomes" id="UP000011087"/>
    </source>
</evidence>
<organism evidence="2">
    <name type="scientific">Guillardia theta (strain CCMP2712)</name>
    <name type="common">Cryptophyte</name>
    <dbReference type="NCBI Taxonomy" id="905079"/>
    <lineage>
        <taxon>Eukaryota</taxon>
        <taxon>Cryptophyceae</taxon>
        <taxon>Pyrenomonadales</taxon>
        <taxon>Geminigeraceae</taxon>
        <taxon>Guillardia</taxon>
    </lineage>
</organism>
<reference evidence="3" key="3">
    <citation type="submission" date="2015-06" db="UniProtKB">
        <authorList>
            <consortium name="EnsemblProtists"/>
        </authorList>
    </citation>
    <scope>IDENTIFICATION</scope>
</reference>
<keyword evidence="4" id="KW-1185">Reference proteome</keyword>
<sequence length="340" mass="37826">MMKREKELSIEAYRAKFKPPPLATHILSHVLPEAHHSILTQYDLLGSNHEHAANSSRSCGSQTGSFARPSMKLMHTGRLASHANDIIMSAPAIGSSGELTLSTTRLDHSNLSVEVSHTETEWMNLADPLERNAVVQERDEASGTKDSEPFLNGVPHPGESSSASSMFHLSQGLAQTPDISHSRLRSFQKHSRKKMDDLFPFVSPIRYRHMSLSRRLEFGSAPDLTTLKGAIEPSEKDVPEKPSSTDDRVKNLLAEHESHSKRISRQLTDVHRPVYLAPLHIYEGFSLDVNQSNSRAHREMRGTSVPGDSPDGSNEDRPSADHFSQLSRSECFILAQSTRR</sequence>
<feature type="region of interest" description="Disordered" evidence="1">
    <location>
        <begin position="293"/>
        <end position="328"/>
    </location>
</feature>
<dbReference type="GeneID" id="17302601"/>
<reference evidence="4" key="2">
    <citation type="submission" date="2012-11" db="EMBL/GenBank/DDBJ databases">
        <authorList>
            <person name="Kuo A."/>
            <person name="Curtis B.A."/>
            <person name="Tanifuji G."/>
            <person name="Burki F."/>
            <person name="Gruber A."/>
            <person name="Irimia M."/>
            <person name="Maruyama S."/>
            <person name="Arias M.C."/>
            <person name="Ball S.G."/>
            <person name="Gile G.H."/>
            <person name="Hirakawa Y."/>
            <person name="Hopkins J.F."/>
            <person name="Rensing S.A."/>
            <person name="Schmutz J."/>
            <person name="Symeonidi A."/>
            <person name="Elias M."/>
            <person name="Eveleigh R.J."/>
            <person name="Herman E.K."/>
            <person name="Klute M.J."/>
            <person name="Nakayama T."/>
            <person name="Obornik M."/>
            <person name="Reyes-Prieto A."/>
            <person name="Armbrust E.V."/>
            <person name="Aves S.J."/>
            <person name="Beiko R.G."/>
            <person name="Coutinho P."/>
            <person name="Dacks J.B."/>
            <person name="Durnford D.G."/>
            <person name="Fast N.M."/>
            <person name="Green B.R."/>
            <person name="Grisdale C."/>
            <person name="Hempe F."/>
            <person name="Henrissat B."/>
            <person name="Hoppner M.P."/>
            <person name="Ishida K.-I."/>
            <person name="Kim E."/>
            <person name="Koreny L."/>
            <person name="Kroth P.G."/>
            <person name="Liu Y."/>
            <person name="Malik S.-B."/>
            <person name="Maier U.G."/>
            <person name="McRose D."/>
            <person name="Mock T."/>
            <person name="Neilson J.A."/>
            <person name="Onodera N.T."/>
            <person name="Poole A.M."/>
            <person name="Pritham E.J."/>
            <person name="Richards T.A."/>
            <person name="Rocap G."/>
            <person name="Roy S.W."/>
            <person name="Sarai C."/>
            <person name="Schaack S."/>
            <person name="Shirato S."/>
            <person name="Slamovits C.H."/>
            <person name="Spencer D.F."/>
            <person name="Suzuki S."/>
            <person name="Worden A.Z."/>
            <person name="Zauner S."/>
            <person name="Barry K."/>
            <person name="Bell C."/>
            <person name="Bharti A.K."/>
            <person name="Crow J.A."/>
            <person name="Grimwood J."/>
            <person name="Kramer R."/>
            <person name="Lindquist E."/>
            <person name="Lucas S."/>
            <person name="Salamov A."/>
            <person name="McFadden G.I."/>
            <person name="Lane C.E."/>
            <person name="Keeling P.J."/>
            <person name="Gray M.W."/>
            <person name="Grigoriev I.V."/>
            <person name="Archibald J.M."/>
        </authorList>
    </citation>
    <scope>NUCLEOTIDE SEQUENCE</scope>
    <source>
        <strain evidence="4">CCMP2712</strain>
    </source>
</reference>
<feature type="region of interest" description="Disordered" evidence="1">
    <location>
        <begin position="136"/>
        <end position="164"/>
    </location>
</feature>
<dbReference type="KEGG" id="gtt:GUITHDRAFT_108251"/>
<evidence type="ECO:0000313" key="3">
    <source>
        <dbReference type="EnsemblProtists" id="EKX45800"/>
    </source>
</evidence>